<gene>
    <name evidence="2" type="ORF">CRENBAI_023518</name>
</gene>
<accession>A0AAV9RX00</accession>
<reference evidence="2 3" key="1">
    <citation type="submission" date="2021-06" db="EMBL/GenBank/DDBJ databases">
        <authorList>
            <person name="Palmer J.M."/>
        </authorList>
    </citation>
    <scope>NUCLEOTIDE SEQUENCE [LARGE SCALE GENOMIC DNA]</scope>
    <source>
        <strain evidence="2 3">MEX-2019</strain>
        <tissue evidence="2">Muscle</tissue>
    </source>
</reference>
<proteinExistence type="predicted"/>
<evidence type="ECO:0000313" key="2">
    <source>
        <dbReference type="EMBL" id="KAK5613344.1"/>
    </source>
</evidence>
<protein>
    <submittedName>
        <fullName evidence="2">Uncharacterized protein</fullName>
    </submittedName>
</protein>
<sequence length="202" mass="22241">SQVAGGAGRNQEAEPLRRLQALPHRTPDISKRAAANVPITQCSAVRCQASGAGRCLMVLVPSILSGNELRVKAMAGRHTQTCVHKQDPAFTAENRKHFLLRDWIQSIMQMVHRRREGGEGDRRSNRKTVQDVTLHSVSKTYEPSLLSKQAFTAHRVEGKKNKSRSSTIPPCPSFTSPNAVASFLGEQLTNPSEEYGKQSLCL</sequence>
<dbReference type="Proteomes" id="UP001311232">
    <property type="component" value="Unassembled WGS sequence"/>
</dbReference>
<dbReference type="AlphaFoldDB" id="A0AAV9RX00"/>
<feature type="non-terminal residue" evidence="2">
    <location>
        <position position="1"/>
    </location>
</feature>
<comment type="caution">
    <text evidence="2">The sequence shown here is derived from an EMBL/GenBank/DDBJ whole genome shotgun (WGS) entry which is preliminary data.</text>
</comment>
<name>A0AAV9RX00_9TELE</name>
<feature type="region of interest" description="Disordered" evidence="1">
    <location>
        <begin position="114"/>
        <end position="134"/>
    </location>
</feature>
<organism evidence="2 3">
    <name type="scientific">Crenichthys baileyi</name>
    <name type="common">White River springfish</name>
    <dbReference type="NCBI Taxonomy" id="28760"/>
    <lineage>
        <taxon>Eukaryota</taxon>
        <taxon>Metazoa</taxon>
        <taxon>Chordata</taxon>
        <taxon>Craniata</taxon>
        <taxon>Vertebrata</taxon>
        <taxon>Euteleostomi</taxon>
        <taxon>Actinopterygii</taxon>
        <taxon>Neopterygii</taxon>
        <taxon>Teleostei</taxon>
        <taxon>Neoteleostei</taxon>
        <taxon>Acanthomorphata</taxon>
        <taxon>Ovalentaria</taxon>
        <taxon>Atherinomorphae</taxon>
        <taxon>Cyprinodontiformes</taxon>
        <taxon>Goodeidae</taxon>
        <taxon>Crenichthys</taxon>
    </lineage>
</organism>
<evidence type="ECO:0000256" key="1">
    <source>
        <dbReference type="SAM" id="MobiDB-lite"/>
    </source>
</evidence>
<evidence type="ECO:0000313" key="3">
    <source>
        <dbReference type="Proteomes" id="UP001311232"/>
    </source>
</evidence>
<keyword evidence="3" id="KW-1185">Reference proteome</keyword>
<dbReference type="EMBL" id="JAHHUM010001223">
    <property type="protein sequence ID" value="KAK5613344.1"/>
    <property type="molecule type" value="Genomic_DNA"/>
</dbReference>